<proteinExistence type="predicted"/>
<evidence type="ECO:0000313" key="6">
    <source>
        <dbReference type="EMBL" id="CEQ42473.1"/>
    </source>
</evidence>
<evidence type="ECO:0000256" key="2">
    <source>
        <dbReference type="ARBA" id="ARBA00022692"/>
    </source>
</evidence>
<comment type="subcellular location">
    <subcellularLocation>
        <location evidence="1">Membrane</location>
        <topology evidence="1">Multi-pass membrane protein</topology>
    </subcellularLocation>
</comment>
<dbReference type="GO" id="GO:0005886">
    <property type="term" value="C:plasma membrane"/>
    <property type="evidence" value="ECO:0007669"/>
    <property type="project" value="TreeGrafter"/>
</dbReference>
<feature type="transmembrane region" description="Helical" evidence="5">
    <location>
        <begin position="152"/>
        <end position="169"/>
    </location>
</feature>
<dbReference type="Pfam" id="PF07690">
    <property type="entry name" value="MFS_1"/>
    <property type="match status" value="1"/>
</dbReference>
<feature type="transmembrane region" description="Helical" evidence="5">
    <location>
        <begin position="396"/>
        <end position="414"/>
    </location>
</feature>
<protein>
    <submittedName>
        <fullName evidence="6">SPOSA6832_04302-mRNA-1:cds</fullName>
    </submittedName>
</protein>
<keyword evidence="3 5" id="KW-1133">Transmembrane helix</keyword>
<feature type="transmembrane region" description="Helical" evidence="5">
    <location>
        <begin position="602"/>
        <end position="621"/>
    </location>
</feature>
<accession>A0A0D6ERJ9</accession>
<dbReference type="GO" id="GO:0022857">
    <property type="term" value="F:transmembrane transporter activity"/>
    <property type="evidence" value="ECO:0007669"/>
    <property type="project" value="InterPro"/>
</dbReference>
<feature type="transmembrane region" description="Helical" evidence="5">
    <location>
        <begin position="233"/>
        <end position="253"/>
    </location>
</feature>
<keyword evidence="7" id="KW-1185">Reference proteome</keyword>
<evidence type="ECO:0000256" key="1">
    <source>
        <dbReference type="ARBA" id="ARBA00004141"/>
    </source>
</evidence>
<dbReference type="PANTHER" id="PTHR23501:SF87">
    <property type="entry name" value="SIDEROPHORE IRON TRANSPORTER 2"/>
    <property type="match status" value="1"/>
</dbReference>
<dbReference type="PANTHER" id="PTHR23501">
    <property type="entry name" value="MAJOR FACILITATOR SUPERFAMILY"/>
    <property type="match status" value="1"/>
</dbReference>
<keyword evidence="2 5" id="KW-0812">Transmembrane</keyword>
<feature type="transmembrane region" description="Helical" evidence="5">
    <location>
        <begin position="560"/>
        <end position="582"/>
    </location>
</feature>
<dbReference type="Proteomes" id="UP000243876">
    <property type="component" value="Unassembled WGS sequence"/>
</dbReference>
<dbReference type="SUPFAM" id="SSF103473">
    <property type="entry name" value="MFS general substrate transporter"/>
    <property type="match status" value="1"/>
</dbReference>
<keyword evidence="4 5" id="KW-0472">Membrane</keyword>
<dbReference type="Gene3D" id="1.20.1250.20">
    <property type="entry name" value="MFS general substrate transporter like domains"/>
    <property type="match status" value="2"/>
</dbReference>
<dbReference type="EMBL" id="CENE01000027">
    <property type="protein sequence ID" value="CEQ42473.1"/>
    <property type="molecule type" value="Genomic_DNA"/>
</dbReference>
<feature type="transmembrane region" description="Helical" evidence="5">
    <location>
        <begin position="462"/>
        <end position="479"/>
    </location>
</feature>
<feature type="transmembrane region" description="Helical" evidence="5">
    <location>
        <begin position="359"/>
        <end position="376"/>
    </location>
</feature>
<dbReference type="InterPro" id="IPR011701">
    <property type="entry name" value="MFS"/>
</dbReference>
<feature type="transmembrane region" description="Helical" evidence="5">
    <location>
        <begin position="434"/>
        <end position="455"/>
    </location>
</feature>
<dbReference type="AlphaFoldDB" id="A0A0D6ERJ9"/>
<dbReference type="OrthoDB" id="2241241at2759"/>
<dbReference type="InterPro" id="IPR036259">
    <property type="entry name" value="MFS_trans_sf"/>
</dbReference>
<sequence>MSTSSHDLEHDHKGIEGVGNAERQATHAVFAPTASPAVPPVQTSGNEASPSYTLATQAGVLKVEIAQRVWGRNSKIALFLGIALASYIYSLDGTTTYQYQAYAVSSFSSHSLLGAIAYTSCDKRAATAQAIILAVTKPFSAKVSDSWGRAEAYSLCVLFYCLGYIIIAACKDVHTYAAGAVIYEVGYAGLQILIQIVSRTVRASVVDIQLIFPPLQVIADCTNLRWRGLVSSLTSIWFFINAFVSSNIAAGVLKTSNWHWGYGMFVILIPVTLAPVIGTLFWAQMRAKKLGLDAADLVETNGGTAARATDSRPFLTRAWSWATDIDAIGLILFGAGWACVLLPLTLVNGGTLLWSSGKIIAMLVVGGCTLIAFIGFERFFAVKPLFPFRFFKSPTVLACGFIGFFDFVSFYLQYTYQYSFISVTRGWSIVDQGYFAYTQTLCLTFAAIAAGFFQLYFHRTKWLLVCGLLVRLLGVGLMIKSRGAHGSTFFIVITQVLQGMGGGIASASSQLLAQASVPHQDVATVTAFVLLLAEIGNAVGTAIATAIWKHWMPSQLDQRLTGLLPEANITAIFGSIVTAAEYPKGSPIYEGIIGAYDETMKVLLIAATAIAVIPPILALFVNNILLTKAQNAVEGEDLAGRPLDEKRDEKEHEA</sequence>
<evidence type="ECO:0000256" key="4">
    <source>
        <dbReference type="ARBA" id="ARBA00023136"/>
    </source>
</evidence>
<name>A0A0D6ERJ9_SPOSA</name>
<feature type="transmembrane region" description="Helical" evidence="5">
    <location>
        <begin position="525"/>
        <end position="548"/>
    </location>
</feature>
<evidence type="ECO:0000256" key="3">
    <source>
        <dbReference type="ARBA" id="ARBA00022989"/>
    </source>
</evidence>
<gene>
    <name evidence="6" type="primary">SPOSA6832_04302</name>
</gene>
<organism evidence="6 7">
    <name type="scientific">Sporidiobolus salmonicolor</name>
    <name type="common">Yeast-like fungus</name>
    <name type="synonym">Sporobolomyces salmonicolor</name>
    <dbReference type="NCBI Taxonomy" id="5005"/>
    <lineage>
        <taxon>Eukaryota</taxon>
        <taxon>Fungi</taxon>
        <taxon>Dikarya</taxon>
        <taxon>Basidiomycota</taxon>
        <taxon>Pucciniomycotina</taxon>
        <taxon>Microbotryomycetes</taxon>
        <taxon>Sporidiobolales</taxon>
        <taxon>Sporidiobolaceae</taxon>
        <taxon>Sporobolomyces</taxon>
    </lineage>
</organism>
<reference evidence="7" key="1">
    <citation type="submission" date="2015-02" db="EMBL/GenBank/DDBJ databases">
        <authorList>
            <person name="Gon?alves P."/>
        </authorList>
    </citation>
    <scope>NUCLEOTIDE SEQUENCE [LARGE SCALE GENOMIC DNA]</scope>
</reference>
<feature type="transmembrane region" description="Helical" evidence="5">
    <location>
        <begin position="327"/>
        <end position="347"/>
    </location>
</feature>
<feature type="transmembrane region" description="Helical" evidence="5">
    <location>
        <begin position="259"/>
        <end position="283"/>
    </location>
</feature>
<evidence type="ECO:0000313" key="7">
    <source>
        <dbReference type="Proteomes" id="UP000243876"/>
    </source>
</evidence>
<evidence type="ECO:0000256" key="5">
    <source>
        <dbReference type="SAM" id="Phobius"/>
    </source>
</evidence>